<gene>
    <name evidence="1" type="ORF">MMJJ_06910</name>
</gene>
<dbReference type="KEGG" id="mmad:MMJJ_06910"/>
<dbReference type="EMBL" id="CP026606">
    <property type="protein sequence ID" value="AVB76105.1"/>
    <property type="molecule type" value="Genomic_DNA"/>
</dbReference>
<dbReference type="Proteomes" id="UP000239462">
    <property type="component" value="Chromosome"/>
</dbReference>
<dbReference type="GeneID" id="36101782"/>
<dbReference type="AlphaFoldDB" id="A0A2L1C9S0"/>
<evidence type="ECO:0000313" key="2">
    <source>
        <dbReference type="Proteomes" id="UP000239462"/>
    </source>
</evidence>
<evidence type="ECO:0000313" key="1">
    <source>
        <dbReference type="EMBL" id="AVB76105.1"/>
    </source>
</evidence>
<proteinExistence type="predicted"/>
<organism evidence="1 2">
    <name type="scientific">Methanococcus maripaludis</name>
    <name type="common">Methanococcus deltae</name>
    <dbReference type="NCBI Taxonomy" id="39152"/>
    <lineage>
        <taxon>Archaea</taxon>
        <taxon>Methanobacteriati</taxon>
        <taxon>Methanobacteriota</taxon>
        <taxon>Methanomada group</taxon>
        <taxon>Methanococci</taxon>
        <taxon>Methanococcales</taxon>
        <taxon>Methanococcaceae</taxon>
        <taxon>Methanococcus</taxon>
    </lineage>
</organism>
<evidence type="ECO:0008006" key="3">
    <source>
        <dbReference type="Google" id="ProtNLM"/>
    </source>
</evidence>
<protein>
    <recommendedName>
        <fullName evidence="3">Apea-like HEPN domain-containing protein</fullName>
    </recommendedName>
</protein>
<sequence>MGKLPDNEMSKIINKILDLTYIDENKLKIRKNKSLFEFETYLSLLNCELLKDENISKKITDLKYCTMISSDINNFELILDVLTELKTKNLNNYNEFKNILDLKIKSLKSEFKQHTLYEMYIPLNLKTEFTIEKIKCRNFCAEIVKHRTIKGIINQPKLNESIKKAHEIDSQCEINVNFEESEFLKITVNSQTDAHACLTARKIQNLFIGMVAYVITKNSSYRTLKGPTEAIFPIYPQIMIETIGTQFVTVFVGDITRKRIPKDCIIPIEKFYETELNYLIQFYNSKHPDIQKKLEEIFTNYACGVYQDKKTDSFFNLWVALERATMVSDIGKHDMIPKISKALFNERNPLYAHVIENLYNVRNNFIHEGGSISQYDRNALKYCVDNLIEFLINELNSYSLNEIRTIYEYLTKNGDNLENIQKTIEHVIELKNNWKGEISEK</sequence>
<reference evidence="2" key="1">
    <citation type="journal article" date="2018" name="Genome Announc.">
        <title>Complete Genome Sequence of the Methanococcus maripaludis Type Strain JJ (DSM 2067), a Model for Selenoprotein Synthesis in Archaea.</title>
        <authorList>
            <person name="Poehlein A."/>
            <person name="Heym D."/>
            <person name="Quitzke V."/>
            <person name="Fersch J."/>
            <person name="Daniel R."/>
            <person name="Rother M."/>
        </authorList>
    </citation>
    <scope>NUCLEOTIDE SEQUENCE [LARGE SCALE GENOMIC DNA]</scope>
    <source>
        <strain evidence="2">DSM 2067</strain>
    </source>
</reference>
<accession>A0A2L1C9S0</accession>
<dbReference type="RefSeq" id="WP_012193442.1">
    <property type="nucleotide sequence ID" value="NZ_CP026606.1"/>
</dbReference>
<name>A0A2L1C9S0_METMI</name>